<dbReference type="AlphaFoldDB" id="A0A6S6PW48"/>
<dbReference type="GO" id="GO:0005886">
    <property type="term" value="C:plasma membrane"/>
    <property type="evidence" value="ECO:0007669"/>
    <property type="project" value="UniProtKB-SubCell"/>
</dbReference>
<dbReference type="Proteomes" id="UP000515220">
    <property type="component" value="Chromosome"/>
</dbReference>
<keyword evidence="3 6" id="KW-0812">Transmembrane</keyword>
<dbReference type="EMBL" id="AP023326">
    <property type="protein sequence ID" value="BCI68852.1"/>
    <property type="molecule type" value="Genomic_DNA"/>
</dbReference>
<accession>A0A6S6PW48</accession>
<feature type="transmembrane region" description="Helical" evidence="6">
    <location>
        <begin position="142"/>
        <end position="162"/>
    </location>
</feature>
<evidence type="ECO:0000313" key="9">
    <source>
        <dbReference type="EMBL" id="BCI68852.1"/>
    </source>
</evidence>
<dbReference type="Gene3D" id="3.40.720.10">
    <property type="entry name" value="Alkaline Phosphatase, subunit A"/>
    <property type="match status" value="1"/>
</dbReference>
<dbReference type="InterPro" id="IPR050448">
    <property type="entry name" value="OpgB/LTA_synthase_biosynth"/>
</dbReference>
<evidence type="ECO:0000313" key="10">
    <source>
        <dbReference type="Proteomes" id="UP000515220"/>
    </source>
</evidence>
<dbReference type="InterPro" id="IPR017850">
    <property type="entry name" value="Alkaline_phosphatase_core_sf"/>
</dbReference>
<keyword evidence="5 6" id="KW-0472">Membrane</keyword>
<feature type="domain" description="Sulfatase N-terminal" evidence="8">
    <location>
        <begin position="217"/>
        <end position="451"/>
    </location>
</feature>
<feature type="transmembrane region" description="Helical" evidence="6">
    <location>
        <begin position="109"/>
        <end position="135"/>
    </location>
</feature>
<keyword evidence="4 6" id="KW-1133">Transmembrane helix</keyword>
<keyword evidence="7" id="KW-0732">Signal</keyword>
<reference evidence="9 10" key="1">
    <citation type="submission" date="2020-07" db="EMBL/GenBank/DDBJ databases">
        <title>Complete Genome Sequence of an acetic acid bacterium, Acetobacter aceti JCM20276.</title>
        <authorList>
            <person name="Hirose Y."/>
            <person name="Mihara H."/>
        </authorList>
    </citation>
    <scope>NUCLEOTIDE SEQUENCE [LARGE SCALE GENOMIC DNA]</scope>
    <source>
        <strain evidence="9 10">JCM20276</strain>
    </source>
</reference>
<evidence type="ECO:0000256" key="4">
    <source>
        <dbReference type="ARBA" id="ARBA00022989"/>
    </source>
</evidence>
<evidence type="ECO:0000256" key="1">
    <source>
        <dbReference type="ARBA" id="ARBA00004651"/>
    </source>
</evidence>
<evidence type="ECO:0000256" key="7">
    <source>
        <dbReference type="SAM" id="SignalP"/>
    </source>
</evidence>
<dbReference type="RefSeq" id="WP_099348553.1">
    <property type="nucleotide sequence ID" value="NZ_AP023326.1"/>
</dbReference>
<sequence length="500" mass="54211">MSVLQLFYGLLASAAAAMAANLFVKGRLRPQGTGAGKTVFSASVGLCLSGFVFGSILMLCGSPVCAAVLTGIAVSALAVASNAKYAVLYEPLVFSDLFLLKYFIRHPCFYIFAISPVLRVGIATGLIIMLTLLVMAMAHASLAGHVAGLMLAALFFVILLFFPVERMAPVPDVERDIVRFGLGGCLFIYWRRWRRQSRELLPPAHMEPLPAQPGEVIVIVQCESFADPQTLALHRNAVIPPMSGLEQARARASQYGSLNVSGFGAYTLRTEYAVLSGKTEEELGFRRFDPFLTALQNADQSLPSLLGRAGFRTVYMHPYDLHFGDRITVMPGMGFSETMGCESFGSAGSETSVYVNDRELADKILYKISKNSDPLFLYAVSIENHGPWNGKGDPVACYLSHLENSDAMIGQLIEGLDQCQRPARLIVLGDHRPSIPGATSPEAGRDTPYVVVDFPSDQVVPVRSDIPPEALFRLALNRESVGNFISDVRSDLGSSGNSKL</sequence>
<protein>
    <submittedName>
        <fullName evidence="9">Sulfatase</fullName>
    </submittedName>
</protein>
<evidence type="ECO:0000256" key="2">
    <source>
        <dbReference type="ARBA" id="ARBA00022475"/>
    </source>
</evidence>
<dbReference type="PANTHER" id="PTHR47371:SF3">
    <property type="entry name" value="PHOSPHOGLYCEROL TRANSFERASE I"/>
    <property type="match status" value="1"/>
</dbReference>
<evidence type="ECO:0000256" key="3">
    <source>
        <dbReference type="ARBA" id="ARBA00022692"/>
    </source>
</evidence>
<gene>
    <name evidence="9" type="ORF">AAJCM20276_34760</name>
</gene>
<proteinExistence type="predicted"/>
<dbReference type="PANTHER" id="PTHR47371">
    <property type="entry name" value="LIPOTEICHOIC ACID SYNTHASE"/>
    <property type="match status" value="1"/>
</dbReference>
<feature type="transmembrane region" description="Helical" evidence="6">
    <location>
        <begin position="38"/>
        <end position="59"/>
    </location>
</feature>
<feature type="chain" id="PRO_5028130813" evidence="7">
    <location>
        <begin position="20"/>
        <end position="500"/>
    </location>
</feature>
<feature type="transmembrane region" description="Helical" evidence="6">
    <location>
        <begin position="66"/>
        <end position="89"/>
    </location>
</feature>
<name>A0A6S6PW48_ACEAC</name>
<dbReference type="InterPro" id="IPR000917">
    <property type="entry name" value="Sulfatase_N"/>
</dbReference>
<keyword evidence="2" id="KW-1003">Cell membrane</keyword>
<comment type="subcellular location">
    <subcellularLocation>
        <location evidence="1">Cell membrane</location>
        <topology evidence="1">Multi-pass membrane protein</topology>
    </subcellularLocation>
</comment>
<feature type="signal peptide" evidence="7">
    <location>
        <begin position="1"/>
        <end position="19"/>
    </location>
</feature>
<evidence type="ECO:0000256" key="5">
    <source>
        <dbReference type="ARBA" id="ARBA00023136"/>
    </source>
</evidence>
<dbReference type="Pfam" id="PF00884">
    <property type="entry name" value="Sulfatase"/>
    <property type="match status" value="1"/>
</dbReference>
<dbReference type="SUPFAM" id="SSF53649">
    <property type="entry name" value="Alkaline phosphatase-like"/>
    <property type="match status" value="1"/>
</dbReference>
<evidence type="ECO:0000256" key="6">
    <source>
        <dbReference type="SAM" id="Phobius"/>
    </source>
</evidence>
<organism evidence="9 10">
    <name type="scientific">Acetobacter aceti</name>
    <dbReference type="NCBI Taxonomy" id="435"/>
    <lineage>
        <taxon>Bacteria</taxon>
        <taxon>Pseudomonadati</taxon>
        <taxon>Pseudomonadota</taxon>
        <taxon>Alphaproteobacteria</taxon>
        <taxon>Acetobacterales</taxon>
        <taxon>Acetobacteraceae</taxon>
        <taxon>Acetobacter</taxon>
        <taxon>Acetobacter subgen. Acetobacter</taxon>
    </lineage>
</organism>
<dbReference type="CDD" id="cd16015">
    <property type="entry name" value="LTA_synthase"/>
    <property type="match status" value="1"/>
</dbReference>
<evidence type="ECO:0000259" key="8">
    <source>
        <dbReference type="Pfam" id="PF00884"/>
    </source>
</evidence>